<accession>A0A4C1WE73</accession>
<gene>
    <name evidence="1" type="ORF">EVAR_46198_1</name>
</gene>
<protein>
    <submittedName>
        <fullName evidence="1">Uncharacterized protein</fullName>
    </submittedName>
</protein>
<name>A0A4C1WE73_EUMVA</name>
<reference evidence="1 2" key="1">
    <citation type="journal article" date="2019" name="Commun. Biol.">
        <title>The bagworm genome reveals a unique fibroin gene that provides high tensile strength.</title>
        <authorList>
            <person name="Kono N."/>
            <person name="Nakamura H."/>
            <person name="Ohtoshi R."/>
            <person name="Tomita M."/>
            <person name="Numata K."/>
            <person name="Arakawa K."/>
        </authorList>
    </citation>
    <scope>NUCLEOTIDE SEQUENCE [LARGE SCALE GENOMIC DNA]</scope>
</reference>
<keyword evidence="2" id="KW-1185">Reference proteome</keyword>
<evidence type="ECO:0000313" key="1">
    <source>
        <dbReference type="EMBL" id="GBP49180.1"/>
    </source>
</evidence>
<organism evidence="1 2">
    <name type="scientific">Eumeta variegata</name>
    <name type="common">Bagworm moth</name>
    <name type="synonym">Eumeta japonica</name>
    <dbReference type="NCBI Taxonomy" id="151549"/>
    <lineage>
        <taxon>Eukaryota</taxon>
        <taxon>Metazoa</taxon>
        <taxon>Ecdysozoa</taxon>
        <taxon>Arthropoda</taxon>
        <taxon>Hexapoda</taxon>
        <taxon>Insecta</taxon>
        <taxon>Pterygota</taxon>
        <taxon>Neoptera</taxon>
        <taxon>Endopterygota</taxon>
        <taxon>Lepidoptera</taxon>
        <taxon>Glossata</taxon>
        <taxon>Ditrysia</taxon>
        <taxon>Tineoidea</taxon>
        <taxon>Psychidae</taxon>
        <taxon>Oiketicinae</taxon>
        <taxon>Eumeta</taxon>
    </lineage>
</organism>
<sequence>MAGLYTPVTPKSILKPTLPPYNYAPFGVSGLVALSNCDWLKVEQMMMRQAIREICVWRISVVDKSCYYQIHQRYHRPVAALRKCAPPHAMEHAGWATRP</sequence>
<comment type="caution">
    <text evidence="1">The sequence shown here is derived from an EMBL/GenBank/DDBJ whole genome shotgun (WGS) entry which is preliminary data.</text>
</comment>
<dbReference type="EMBL" id="BGZK01000539">
    <property type="protein sequence ID" value="GBP49180.1"/>
    <property type="molecule type" value="Genomic_DNA"/>
</dbReference>
<evidence type="ECO:0000313" key="2">
    <source>
        <dbReference type="Proteomes" id="UP000299102"/>
    </source>
</evidence>
<dbReference type="AlphaFoldDB" id="A0A4C1WE73"/>
<dbReference type="Proteomes" id="UP000299102">
    <property type="component" value="Unassembled WGS sequence"/>
</dbReference>
<proteinExistence type="predicted"/>